<protein>
    <submittedName>
        <fullName evidence="2">Uncharacterized protein</fullName>
    </submittedName>
</protein>
<sequence length="103" mass="12209">MFFFVSFIVLYFLVRSYSFFFFAYFGIFANTYISSEEIGCLIFRFSNPPYFFAMFSFLMNSMSSVFTCTFLVSSLYFVLTAFLIYNIATYIFFSGHFGLFTYI</sequence>
<evidence type="ECO:0000313" key="2">
    <source>
        <dbReference type="EMBL" id="CAG6745481.1"/>
    </source>
</evidence>
<dbReference type="AlphaFoldDB" id="A0A8D9E9H9"/>
<keyword evidence="1" id="KW-0472">Membrane</keyword>
<dbReference type="EMBL" id="HBUF01497071">
    <property type="protein sequence ID" value="CAG6745481.1"/>
    <property type="molecule type" value="Transcribed_RNA"/>
</dbReference>
<reference evidence="2" key="1">
    <citation type="submission" date="2021-05" db="EMBL/GenBank/DDBJ databases">
        <authorList>
            <person name="Alioto T."/>
            <person name="Alioto T."/>
            <person name="Gomez Garrido J."/>
        </authorList>
    </citation>
    <scope>NUCLEOTIDE SEQUENCE</scope>
</reference>
<feature type="transmembrane region" description="Helical" evidence="1">
    <location>
        <begin position="83"/>
        <end position="102"/>
    </location>
</feature>
<feature type="transmembrane region" description="Helical" evidence="1">
    <location>
        <begin position="6"/>
        <end position="29"/>
    </location>
</feature>
<keyword evidence="1" id="KW-0812">Transmembrane</keyword>
<organism evidence="2">
    <name type="scientific">Cacopsylla melanoneura</name>
    <dbReference type="NCBI Taxonomy" id="428564"/>
    <lineage>
        <taxon>Eukaryota</taxon>
        <taxon>Metazoa</taxon>
        <taxon>Ecdysozoa</taxon>
        <taxon>Arthropoda</taxon>
        <taxon>Hexapoda</taxon>
        <taxon>Insecta</taxon>
        <taxon>Pterygota</taxon>
        <taxon>Neoptera</taxon>
        <taxon>Paraneoptera</taxon>
        <taxon>Hemiptera</taxon>
        <taxon>Sternorrhyncha</taxon>
        <taxon>Psylloidea</taxon>
        <taxon>Psyllidae</taxon>
        <taxon>Psyllinae</taxon>
        <taxon>Cacopsylla</taxon>
    </lineage>
</organism>
<keyword evidence="1" id="KW-1133">Transmembrane helix</keyword>
<accession>A0A8D9E9H9</accession>
<proteinExistence type="predicted"/>
<name>A0A8D9E9H9_9HEMI</name>
<feature type="transmembrane region" description="Helical" evidence="1">
    <location>
        <begin position="50"/>
        <end position="77"/>
    </location>
</feature>
<evidence type="ECO:0000256" key="1">
    <source>
        <dbReference type="SAM" id="Phobius"/>
    </source>
</evidence>